<keyword evidence="3" id="KW-1185">Reference proteome</keyword>
<dbReference type="AlphaFoldDB" id="A0A3B7MF24"/>
<reference evidence="2 3" key="1">
    <citation type="submission" date="2018-09" db="EMBL/GenBank/DDBJ databases">
        <title>Genome sequencing of strain 6GH32-13.</title>
        <authorList>
            <person name="Weon H.-Y."/>
            <person name="Heo J."/>
            <person name="Kwon S.-W."/>
        </authorList>
    </citation>
    <scope>NUCLEOTIDE SEQUENCE [LARGE SCALE GENOMIC DNA]</scope>
    <source>
        <strain evidence="2 3">5GH32-13</strain>
    </source>
</reference>
<evidence type="ECO:0000313" key="3">
    <source>
        <dbReference type="Proteomes" id="UP000263900"/>
    </source>
</evidence>
<dbReference type="InterPro" id="IPR010905">
    <property type="entry name" value="Glyco_hydro_88"/>
</dbReference>
<dbReference type="GO" id="GO:0005975">
    <property type="term" value="P:carbohydrate metabolic process"/>
    <property type="evidence" value="ECO:0007669"/>
    <property type="project" value="InterPro"/>
</dbReference>
<dbReference type="PANTHER" id="PTHR33886">
    <property type="entry name" value="UNSATURATED RHAMNOGALACTURONAN HYDROLASE (EUROFUNG)"/>
    <property type="match status" value="1"/>
</dbReference>
<dbReference type="KEGG" id="pseg:D3H65_02660"/>
<organism evidence="2 3">
    <name type="scientific">Paraflavitalea soli</name>
    <dbReference type="NCBI Taxonomy" id="2315862"/>
    <lineage>
        <taxon>Bacteria</taxon>
        <taxon>Pseudomonadati</taxon>
        <taxon>Bacteroidota</taxon>
        <taxon>Chitinophagia</taxon>
        <taxon>Chitinophagales</taxon>
        <taxon>Chitinophagaceae</taxon>
        <taxon>Paraflavitalea</taxon>
    </lineage>
</organism>
<accession>A0A3B7MF24</accession>
<gene>
    <name evidence="2" type="ORF">D3H65_02660</name>
</gene>
<dbReference type="InterPro" id="IPR012341">
    <property type="entry name" value="6hp_glycosidase-like_sf"/>
</dbReference>
<dbReference type="RefSeq" id="WP_119048772.1">
    <property type="nucleotide sequence ID" value="NZ_CP032157.1"/>
</dbReference>
<dbReference type="InterPro" id="IPR008928">
    <property type="entry name" value="6-hairpin_glycosidase_sf"/>
</dbReference>
<dbReference type="Pfam" id="PF07470">
    <property type="entry name" value="Glyco_hydro_88"/>
    <property type="match status" value="1"/>
</dbReference>
<dbReference type="Gene3D" id="1.50.10.10">
    <property type="match status" value="1"/>
</dbReference>
<dbReference type="EMBL" id="CP032157">
    <property type="protein sequence ID" value="AXY72934.1"/>
    <property type="molecule type" value="Genomic_DNA"/>
</dbReference>
<sequence>MNTTFKCLLLATGIVSLTGYTGYAQSKKDAGGLKNWPKGTSPLEVGKKVAARFVEVPHQNFGRPTPPKTITYPEVCTWYGALTFAKESKDKGLVTQLVNRFEPLFTTEASMVPVPDHVDYCVFGAVPLELYMQTKDQRYLTMGKTIADKQWGPPEGPRVKQPESQDYYNRGLTWMTRMWIDDMFMITAVQAQAYRATGDKKYIERAAKEMVVYLDSLQKPNGLFYHAPDVPFFWGRGDGWMAVGMAELLRSLPKDNPNRARIMQGYKLMMASLLKYQAGSGMWRQLIDDAESWPETSCTGMFTFAMITGVKEGWLDKKTYEPAARKAWLGLITYIDDKGDIREVCQGTNKKNDRQYYLDRERMTGDMHGQAPVLWCATALLR</sequence>
<dbReference type="SUPFAM" id="SSF48208">
    <property type="entry name" value="Six-hairpin glycosidases"/>
    <property type="match status" value="1"/>
</dbReference>
<evidence type="ECO:0000313" key="2">
    <source>
        <dbReference type="EMBL" id="AXY72934.1"/>
    </source>
</evidence>
<dbReference type="GO" id="GO:0016787">
    <property type="term" value="F:hydrolase activity"/>
    <property type="evidence" value="ECO:0007669"/>
    <property type="project" value="UniProtKB-KW"/>
</dbReference>
<dbReference type="InterPro" id="IPR052043">
    <property type="entry name" value="PolySaccharide_Degr_Enz"/>
</dbReference>
<name>A0A3B7MF24_9BACT</name>
<dbReference type="Proteomes" id="UP000263900">
    <property type="component" value="Chromosome"/>
</dbReference>
<protein>
    <submittedName>
        <fullName evidence="2">Glycosyl hydrolase</fullName>
    </submittedName>
</protein>
<proteinExistence type="predicted"/>
<dbReference type="OrthoDB" id="9807186at2"/>
<dbReference type="PANTHER" id="PTHR33886:SF8">
    <property type="entry name" value="UNSATURATED RHAMNOGALACTURONAN HYDROLASE (EUROFUNG)"/>
    <property type="match status" value="1"/>
</dbReference>
<keyword evidence="1 2" id="KW-0378">Hydrolase</keyword>
<evidence type="ECO:0000256" key="1">
    <source>
        <dbReference type="ARBA" id="ARBA00022801"/>
    </source>
</evidence>